<reference evidence="2 3" key="1">
    <citation type="submission" date="2023-08" db="EMBL/GenBank/DDBJ databases">
        <title>Black Yeasts Isolated from many extreme environments.</title>
        <authorList>
            <person name="Coleine C."/>
            <person name="Stajich J.E."/>
            <person name="Selbmann L."/>
        </authorList>
    </citation>
    <scope>NUCLEOTIDE SEQUENCE [LARGE SCALE GENOMIC DNA]</scope>
    <source>
        <strain evidence="2 3">CCFEE 5792</strain>
    </source>
</reference>
<protein>
    <submittedName>
        <fullName evidence="2">Uncharacterized protein</fullName>
    </submittedName>
</protein>
<evidence type="ECO:0000313" key="2">
    <source>
        <dbReference type="EMBL" id="KAK5046708.1"/>
    </source>
</evidence>
<dbReference type="InterPro" id="IPR036291">
    <property type="entry name" value="NAD(P)-bd_dom_sf"/>
</dbReference>
<name>A0AAV9N1M4_9EURO</name>
<dbReference type="EMBL" id="JAVRRD010000029">
    <property type="protein sequence ID" value="KAK5046708.1"/>
    <property type="molecule type" value="Genomic_DNA"/>
</dbReference>
<comment type="caution">
    <text evidence="2">The sequence shown here is derived from an EMBL/GenBank/DDBJ whole genome shotgun (WGS) entry which is preliminary data.</text>
</comment>
<dbReference type="GeneID" id="89975635"/>
<keyword evidence="1" id="KW-0560">Oxidoreductase</keyword>
<dbReference type="SUPFAM" id="SSF51735">
    <property type="entry name" value="NAD(P)-binding Rossmann-fold domains"/>
    <property type="match status" value="1"/>
</dbReference>
<dbReference type="PANTHER" id="PTHR43157">
    <property type="entry name" value="PHOSPHATIDYLINOSITOL-GLYCAN BIOSYNTHESIS CLASS F PROTEIN-RELATED"/>
    <property type="match status" value="1"/>
</dbReference>
<dbReference type="RefSeq" id="XP_064702291.1">
    <property type="nucleotide sequence ID" value="XM_064851022.1"/>
</dbReference>
<dbReference type="InterPro" id="IPR002347">
    <property type="entry name" value="SDR_fam"/>
</dbReference>
<dbReference type="Proteomes" id="UP001358417">
    <property type="component" value="Unassembled WGS sequence"/>
</dbReference>
<dbReference type="PANTHER" id="PTHR43157:SF22">
    <property type="entry name" value="SHORT-CHAIN DEHYDROGENASE_REDUCTASE PHMF"/>
    <property type="match status" value="1"/>
</dbReference>
<organism evidence="2 3">
    <name type="scientific">Exophiala bonariae</name>
    <dbReference type="NCBI Taxonomy" id="1690606"/>
    <lineage>
        <taxon>Eukaryota</taxon>
        <taxon>Fungi</taxon>
        <taxon>Dikarya</taxon>
        <taxon>Ascomycota</taxon>
        <taxon>Pezizomycotina</taxon>
        <taxon>Eurotiomycetes</taxon>
        <taxon>Chaetothyriomycetidae</taxon>
        <taxon>Chaetothyriales</taxon>
        <taxon>Herpotrichiellaceae</taxon>
        <taxon>Exophiala</taxon>
    </lineage>
</organism>
<dbReference type="AlphaFoldDB" id="A0AAV9N1M4"/>
<accession>A0AAV9N1M4</accession>
<evidence type="ECO:0000256" key="1">
    <source>
        <dbReference type="ARBA" id="ARBA00023002"/>
    </source>
</evidence>
<gene>
    <name evidence="2" type="ORF">LTR84_007469</name>
</gene>
<evidence type="ECO:0000313" key="3">
    <source>
        <dbReference type="Proteomes" id="UP001358417"/>
    </source>
</evidence>
<dbReference type="PRINTS" id="PR00081">
    <property type="entry name" value="GDHRDH"/>
</dbReference>
<keyword evidence="3" id="KW-1185">Reference proteome</keyword>
<proteinExistence type="predicted"/>
<dbReference type="Pfam" id="PF00106">
    <property type="entry name" value="adh_short"/>
    <property type="match status" value="1"/>
</dbReference>
<sequence>MAVKPPDTDGIRLFWWAAHHLPQDPSTSFSGKTVLITGANSGLGLEAAVKFAALGAARLILCIRSLQRGEEARAEICRRTNYDSKNVQLYEVNMDTFGSVAGLAKMLSAKEPRIDVAVLNAGVTAPSYVLSPEGYEMTLQVNVLSTALLAILLLPLLRRSSNSSGEPSCLEFVGSDGHRMVKPGTFNFDSDSRILDKVNSQEFFNYMTHYQVSKLLLMYVVDGLVKSRSPITQAPSSDVIITTVCPGLCRTNLGRGFSASAKVANGIFQSIFARTAEEGSRSIVSGAALGHDAHGQFWVHDVFFRKGELVTGAEGQKLQLRFWRDVLEVLGPHVPQESMASLQAIDQ</sequence>
<dbReference type="GO" id="GO:0016491">
    <property type="term" value="F:oxidoreductase activity"/>
    <property type="evidence" value="ECO:0007669"/>
    <property type="project" value="UniProtKB-KW"/>
</dbReference>
<dbReference type="Gene3D" id="3.40.50.720">
    <property type="entry name" value="NAD(P)-binding Rossmann-like Domain"/>
    <property type="match status" value="1"/>
</dbReference>